<sequence length="54" mass="6603">VLWVKSKKFPIVFKSVRKNPKKVTEKREFLRKTSFRPNRFFYMVVNQKLITVNT</sequence>
<feature type="non-terminal residue" evidence="1">
    <location>
        <position position="1"/>
    </location>
</feature>
<keyword evidence="2" id="KW-1185">Reference proteome</keyword>
<accession>A0A6G0VRH8</accession>
<name>A0A6G0VRH8_APHCR</name>
<dbReference type="Proteomes" id="UP000478052">
    <property type="component" value="Unassembled WGS sequence"/>
</dbReference>
<dbReference type="EMBL" id="VUJU01012830">
    <property type="protein sequence ID" value="KAF0706675.1"/>
    <property type="molecule type" value="Genomic_DNA"/>
</dbReference>
<evidence type="ECO:0000313" key="1">
    <source>
        <dbReference type="EMBL" id="KAF0706675.1"/>
    </source>
</evidence>
<proteinExistence type="predicted"/>
<reference evidence="1 2" key="1">
    <citation type="submission" date="2019-08" db="EMBL/GenBank/DDBJ databases">
        <title>Whole genome of Aphis craccivora.</title>
        <authorList>
            <person name="Voronova N.V."/>
            <person name="Shulinski R.S."/>
            <person name="Bandarenka Y.V."/>
            <person name="Zhorov D.G."/>
            <person name="Warner D."/>
        </authorList>
    </citation>
    <scope>NUCLEOTIDE SEQUENCE [LARGE SCALE GENOMIC DNA]</scope>
    <source>
        <strain evidence="1">180601</strain>
        <tissue evidence="1">Whole Body</tissue>
    </source>
</reference>
<protein>
    <submittedName>
        <fullName evidence="1">Uncharacterized protein</fullName>
    </submittedName>
</protein>
<evidence type="ECO:0000313" key="2">
    <source>
        <dbReference type="Proteomes" id="UP000478052"/>
    </source>
</evidence>
<gene>
    <name evidence="1" type="ORF">FWK35_00039037</name>
</gene>
<dbReference type="AlphaFoldDB" id="A0A6G0VRH8"/>
<organism evidence="1 2">
    <name type="scientific">Aphis craccivora</name>
    <name type="common">Cowpea aphid</name>
    <dbReference type="NCBI Taxonomy" id="307492"/>
    <lineage>
        <taxon>Eukaryota</taxon>
        <taxon>Metazoa</taxon>
        <taxon>Ecdysozoa</taxon>
        <taxon>Arthropoda</taxon>
        <taxon>Hexapoda</taxon>
        <taxon>Insecta</taxon>
        <taxon>Pterygota</taxon>
        <taxon>Neoptera</taxon>
        <taxon>Paraneoptera</taxon>
        <taxon>Hemiptera</taxon>
        <taxon>Sternorrhyncha</taxon>
        <taxon>Aphidomorpha</taxon>
        <taxon>Aphidoidea</taxon>
        <taxon>Aphididae</taxon>
        <taxon>Aphidini</taxon>
        <taxon>Aphis</taxon>
        <taxon>Aphis</taxon>
    </lineage>
</organism>
<comment type="caution">
    <text evidence="1">The sequence shown here is derived from an EMBL/GenBank/DDBJ whole genome shotgun (WGS) entry which is preliminary data.</text>
</comment>